<evidence type="ECO:0000313" key="2">
    <source>
        <dbReference type="EMBL" id="KKY16419.1"/>
    </source>
</evidence>
<gene>
    <name evidence="2" type="ORF">UCRPC4_g05928</name>
</gene>
<proteinExistence type="predicted"/>
<protein>
    <submittedName>
        <fullName evidence="2">Uncharacterized protein</fullName>
    </submittedName>
</protein>
<dbReference type="AlphaFoldDB" id="A0A0G2E0X5"/>
<evidence type="ECO:0000256" key="1">
    <source>
        <dbReference type="SAM" id="MobiDB-lite"/>
    </source>
</evidence>
<sequence>MPSRFSHSDVISELGRRGFSVVSDEAYKMVESDDLTSSEARLYRTSHAAGDSDTRCDRRSPRTSPGPSFDFVRGQSSTSSSDPEIYEASLMTNQQITVQAQDGQDEETPDRVVRGVPESARSSISEKTVLYRPLEEKDSFPVPDSDVVEIQNEDNLAMQPRDQKLPSLETSEIRPGIPPELAIPDRARSSKPSPLASLSSAACRLQALDSLPDLDASGPSPSTRQTPEHIQDTKLNTSPNNRVDSNQTENAMPYEIEVVDFGGNTPASILRKSDPGTRPTNKVTRFIEPEGPRLSETRQNDRQRLRSESPSDASISRLLRDTRIRSWPREPRDIRRLDGIEAANDVVLATQNIDGKEIPEIEAEEVNELPTPPETPHETGLGNFLDLQRADDRDRAASPPPPPNSDRDVVRKITSRVSKQGQSLSLDRSNKTFRASIVRGGERIGAAAHKVAGRWQDRNPLEQNGSSSDVQEPQPKAQGILPESHVLRPPEKISTGHNSQVSPDISKLTSFSPRHHYINQNHASSESHSHYDTPANIPNTTVYSRIPTRNPFTSYPIPAYNPS</sequence>
<accession>A0A0G2E0X5</accession>
<feature type="compositionally biased region" description="Low complexity" evidence="1">
    <location>
        <begin position="190"/>
        <end position="202"/>
    </location>
</feature>
<feature type="region of interest" description="Disordered" evidence="1">
    <location>
        <begin position="98"/>
        <end position="247"/>
    </location>
</feature>
<comment type="caution">
    <text evidence="2">The sequence shown here is derived from an EMBL/GenBank/DDBJ whole genome shotgun (WGS) entry which is preliminary data.</text>
</comment>
<feature type="compositionally biased region" description="Basic and acidic residues" evidence="1">
    <location>
        <begin position="285"/>
        <end position="309"/>
    </location>
</feature>
<reference evidence="2 3" key="1">
    <citation type="submission" date="2015-05" db="EMBL/GenBank/DDBJ databases">
        <title>Distinctive expansion of gene families associated with plant cell wall degradation and secondary metabolism in the genomes of grapevine trunk pathogens.</title>
        <authorList>
            <person name="Lawrence D.P."/>
            <person name="Travadon R."/>
            <person name="Rolshausen P.E."/>
            <person name="Baumgartner K."/>
        </authorList>
    </citation>
    <scope>NUCLEOTIDE SEQUENCE [LARGE SCALE GENOMIC DNA]</scope>
    <source>
        <strain evidence="2">UCRPC4</strain>
    </source>
</reference>
<feature type="compositionally biased region" description="Polar residues" evidence="1">
    <location>
        <begin position="233"/>
        <end position="247"/>
    </location>
</feature>
<dbReference type="EMBL" id="LCWF01000161">
    <property type="protein sequence ID" value="KKY16419.1"/>
    <property type="molecule type" value="Genomic_DNA"/>
</dbReference>
<name>A0A0G2E0X5_PHACM</name>
<evidence type="ECO:0000313" key="3">
    <source>
        <dbReference type="Proteomes" id="UP000053317"/>
    </source>
</evidence>
<organism evidence="2 3">
    <name type="scientific">Phaeomoniella chlamydospora</name>
    <name type="common">Phaeoacremonium chlamydosporum</name>
    <dbReference type="NCBI Taxonomy" id="158046"/>
    <lineage>
        <taxon>Eukaryota</taxon>
        <taxon>Fungi</taxon>
        <taxon>Dikarya</taxon>
        <taxon>Ascomycota</taxon>
        <taxon>Pezizomycotina</taxon>
        <taxon>Eurotiomycetes</taxon>
        <taxon>Chaetothyriomycetidae</taxon>
        <taxon>Phaeomoniellales</taxon>
        <taxon>Phaeomoniellaceae</taxon>
        <taxon>Phaeomoniella</taxon>
    </lineage>
</organism>
<feature type="region of interest" description="Disordered" evidence="1">
    <location>
        <begin position="519"/>
        <end position="563"/>
    </location>
</feature>
<feature type="region of interest" description="Disordered" evidence="1">
    <location>
        <begin position="31"/>
        <end position="84"/>
    </location>
</feature>
<dbReference type="Proteomes" id="UP000053317">
    <property type="component" value="Unassembled WGS sequence"/>
</dbReference>
<reference evidence="2 3" key="2">
    <citation type="submission" date="2015-05" db="EMBL/GenBank/DDBJ databases">
        <authorList>
            <person name="Morales-Cruz A."/>
            <person name="Amrine K.C."/>
            <person name="Cantu D."/>
        </authorList>
    </citation>
    <scope>NUCLEOTIDE SEQUENCE [LARGE SCALE GENOMIC DNA]</scope>
    <source>
        <strain evidence="2">UCRPC4</strain>
    </source>
</reference>
<keyword evidence="3" id="KW-1185">Reference proteome</keyword>
<feature type="region of interest" description="Disordered" evidence="1">
    <location>
        <begin position="266"/>
        <end position="314"/>
    </location>
</feature>
<feature type="compositionally biased region" description="Basic and acidic residues" evidence="1">
    <location>
        <begin position="50"/>
        <end position="60"/>
    </location>
</feature>
<feature type="region of interest" description="Disordered" evidence="1">
    <location>
        <begin position="449"/>
        <end position="481"/>
    </location>
</feature>
<feature type="compositionally biased region" description="Polar residues" evidence="1">
    <location>
        <begin position="461"/>
        <end position="471"/>
    </location>
</feature>